<dbReference type="Proteomes" id="UP000182762">
    <property type="component" value="Unassembled WGS sequence"/>
</dbReference>
<dbReference type="EMBL" id="FOXX01000005">
    <property type="protein sequence ID" value="SFQ61025.1"/>
    <property type="molecule type" value="Genomic_DNA"/>
</dbReference>
<dbReference type="Pfam" id="PF00460">
    <property type="entry name" value="Flg_bb_rod"/>
    <property type="match status" value="1"/>
</dbReference>
<keyword evidence="5 7" id="KW-0964">Secreted</keyword>
<reference evidence="12 13" key="1">
    <citation type="submission" date="2016-10" db="EMBL/GenBank/DDBJ databases">
        <authorList>
            <person name="Varghese N."/>
            <person name="Submissions S."/>
        </authorList>
    </citation>
    <scope>NUCLEOTIDE SEQUENCE [LARGE SCALE GENOMIC DNA]</scope>
    <source>
        <strain evidence="12 13">DSM 13796</strain>
    </source>
</reference>
<keyword evidence="13" id="KW-1185">Reference proteome</keyword>
<evidence type="ECO:0000256" key="2">
    <source>
        <dbReference type="ARBA" id="ARBA00004613"/>
    </source>
</evidence>
<dbReference type="Pfam" id="PF06429">
    <property type="entry name" value="Flg_bbr_C"/>
    <property type="match status" value="1"/>
</dbReference>
<dbReference type="Pfam" id="PF22638">
    <property type="entry name" value="FlgK_D1"/>
    <property type="match status" value="1"/>
</dbReference>
<dbReference type="NCBIfam" id="TIGR02492">
    <property type="entry name" value="flgK_ends"/>
    <property type="match status" value="1"/>
</dbReference>
<evidence type="ECO:0000256" key="6">
    <source>
        <dbReference type="ARBA" id="ARBA00023143"/>
    </source>
</evidence>
<dbReference type="SUPFAM" id="SSF64518">
    <property type="entry name" value="Phase 1 flagellin"/>
    <property type="match status" value="1"/>
</dbReference>
<sequence>MRSTFQGLETSLRALHAQQSALQTTGQNVANANTAGYTRQRVNLQATSPYPSGGMNSPQIAGTIGTGVEASSIERIRDQYLDAQYRSGEAQVGYADMESNILKTVEAIMNDQEGAGLSGAMDEFWSSLQDLSINPNDEGIKTVVREKAVSLTDTFHYLNSALTTAQEDLQAEVDGAKDDINSIASQIADLNQKIGELEPSGYLPNDLYDQRDLLVDKLSSYMGIKVERTSSGSGANRAAAGIYTIKVAGSSEALVQGNIAKKVETVSNGSDLEIQINGTTVSSTGSFQSLIRNLGTDQSIYKTTIDQLDQLALTLTTEFNNIHGNGYKQDGEKGSDFFTFSSENASSTITLSDDIMKSTDNIAVGAEGNKKSDGGNAAKLAELLNPNVGKGTIRSAYSEMIGEIGVKVQNANRLKVNSENVRDLLSTKRDSVSSVSLDEEMTNMIKFQHAYNAAARSMTVMDEMLDRIINNMGIVGR</sequence>
<proteinExistence type="inferred from homology"/>
<dbReference type="InterPro" id="IPR001444">
    <property type="entry name" value="Flag_bb_rod_N"/>
</dbReference>
<keyword evidence="6 7" id="KW-0975">Bacterial flagellum</keyword>
<comment type="caution">
    <text evidence="12">The sequence shown here is derived from an EMBL/GenBank/DDBJ whole genome shotgun (WGS) entry which is preliminary data.</text>
</comment>
<dbReference type="GeneID" id="93710962"/>
<accession>A0A1I5ZX98</accession>
<evidence type="ECO:0000256" key="7">
    <source>
        <dbReference type="RuleBase" id="RU362065"/>
    </source>
</evidence>
<keyword evidence="12" id="KW-0966">Cell projection</keyword>
<evidence type="ECO:0000256" key="1">
    <source>
        <dbReference type="ARBA" id="ARBA00004365"/>
    </source>
</evidence>
<dbReference type="InterPro" id="IPR010930">
    <property type="entry name" value="Flg_bb/hook_C_dom"/>
</dbReference>
<evidence type="ECO:0000259" key="9">
    <source>
        <dbReference type="Pfam" id="PF00460"/>
    </source>
</evidence>
<evidence type="ECO:0000313" key="12">
    <source>
        <dbReference type="EMBL" id="SFQ61025.1"/>
    </source>
</evidence>
<evidence type="ECO:0000259" key="11">
    <source>
        <dbReference type="Pfam" id="PF22638"/>
    </source>
</evidence>
<evidence type="ECO:0000256" key="5">
    <source>
        <dbReference type="ARBA" id="ARBA00022525"/>
    </source>
</evidence>
<feature type="domain" description="Flagellar hook-associated protein FlgK helical" evidence="11">
    <location>
        <begin position="102"/>
        <end position="338"/>
    </location>
</feature>
<comment type="subcellular location">
    <subcellularLocation>
        <location evidence="1 7">Bacterial flagellum</location>
    </subcellularLocation>
    <subcellularLocation>
        <location evidence="2 7">Secreted</location>
    </subcellularLocation>
</comment>
<evidence type="ECO:0000313" key="13">
    <source>
        <dbReference type="Proteomes" id="UP000182762"/>
    </source>
</evidence>
<gene>
    <name evidence="7" type="primary">flgK</name>
    <name evidence="12" type="ORF">SAMN02745910_02308</name>
</gene>
<dbReference type="InterPro" id="IPR002371">
    <property type="entry name" value="FlgK"/>
</dbReference>
<organism evidence="12 13">
    <name type="scientific">Priestia endophytica DSM 13796</name>
    <dbReference type="NCBI Taxonomy" id="1121089"/>
    <lineage>
        <taxon>Bacteria</taxon>
        <taxon>Bacillati</taxon>
        <taxon>Bacillota</taxon>
        <taxon>Bacilli</taxon>
        <taxon>Bacillales</taxon>
        <taxon>Bacillaceae</taxon>
        <taxon>Priestia</taxon>
    </lineage>
</organism>
<comment type="similarity">
    <text evidence="3 7">Belongs to the flagella basal body rod proteins family.</text>
</comment>
<evidence type="ECO:0000256" key="8">
    <source>
        <dbReference type="SAM" id="Coils"/>
    </source>
</evidence>
<dbReference type="InterPro" id="IPR053927">
    <property type="entry name" value="FlgK_helical"/>
</dbReference>
<protein>
    <recommendedName>
        <fullName evidence="4 7">Flagellar hook-associated protein 1</fullName>
        <shortName evidence="7">HAP1</shortName>
    </recommendedName>
</protein>
<keyword evidence="12" id="KW-0969">Cilium</keyword>
<feature type="domain" description="Flagellar basal body rod protein N-terminal" evidence="9">
    <location>
        <begin position="8"/>
        <end position="38"/>
    </location>
</feature>
<evidence type="ECO:0000259" key="10">
    <source>
        <dbReference type="Pfam" id="PF06429"/>
    </source>
</evidence>
<feature type="domain" description="Flagellar basal-body/hook protein C-terminal" evidence="10">
    <location>
        <begin position="432"/>
        <end position="470"/>
    </location>
</feature>
<keyword evidence="8" id="KW-0175">Coiled coil</keyword>
<dbReference type="PANTHER" id="PTHR30033">
    <property type="entry name" value="FLAGELLAR HOOK-ASSOCIATED PROTEIN 1"/>
    <property type="match status" value="1"/>
</dbReference>
<evidence type="ECO:0000256" key="3">
    <source>
        <dbReference type="ARBA" id="ARBA00009677"/>
    </source>
</evidence>
<dbReference type="RefSeq" id="WP_061804737.1">
    <property type="nucleotide sequence ID" value="NZ_FOXX01000005.1"/>
</dbReference>
<evidence type="ECO:0000256" key="4">
    <source>
        <dbReference type="ARBA" id="ARBA00016244"/>
    </source>
</evidence>
<feature type="coiled-coil region" evidence="8">
    <location>
        <begin position="166"/>
        <end position="193"/>
    </location>
</feature>
<dbReference type="PRINTS" id="PR01005">
    <property type="entry name" value="FLGHOOKAP1"/>
</dbReference>
<name>A0A1I5ZX98_9BACI</name>
<keyword evidence="12" id="KW-0282">Flagellum</keyword>
<dbReference type="PANTHER" id="PTHR30033:SF1">
    <property type="entry name" value="FLAGELLAR HOOK-ASSOCIATED PROTEIN 1"/>
    <property type="match status" value="1"/>
</dbReference>